<dbReference type="AlphaFoldDB" id="A0A0G4ESR1"/>
<evidence type="ECO:0000256" key="2">
    <source>
        <dbReference type="ARBA" id="ARBA00023027"/>
    </source>
</evidence>
<evidence type="ECO:0000256" key="3">
    <source>
        <dbReference type="PROSITE-ProRule" id="PRU00236"/>
    </source>
</evidence>
<keyword evidence="6" id="KW-1185">Reference proteome</keyword>
<evidence type="ECO:0000256" key="1">
    <source>
        <dbReference type="ARBA" id="ARBA00022679"/>
    </source>
</evidence>
<evidence type="ECO:0000259" key="4">
    <source>
        <dbReference type="PROSITE" id="PS50305"/>
    </source>
</evidence>
<keyword evidence="2" id="KW-0520">NAD</keyword>
<dbReference type="PANTHER" id="PTHR11085:SF10">
    <property type="entry name" value="NAD-DEPENDENT PROTEIN DEACYLASE SIRTUIN-5, MITOCHONDRIAL-RELATED"/>
    <property type="match status" value="1"/>
</dbReference>
<dbReference type="PhylomeDB" id="A0A0G4ESR1"/>
<dbReference type="InterPro" id="IPR029035">
    <property type="entry name" value="DHS-like_NAD/FAD-binding_dom"/>
</dbReference>
<feature type="active site" description="Proton acceptor" evidence="3">
    <location>
        <position position="190"/>
    </location>
</feature>
<feature type="binding site" evidence="3">
    <location>
        <position position="198"/>
    </location>
    <ligand>
        <name>Zn(2+)</name>
        <dbReference type="ChEBI" id="CHEBI:29105"/>
    </ligand>
</feature>
<organism evidence="5 6">
    <name type="scientific">Vitrella brassicaformis (strain CCMP3155)</name>
    <dbReference type="NCBI Taxonomy" id="1169540"/>
    <lineage>
        <taxon>Eukaryota</taxon>
        <taxon>Sar</taxon>
        <taxon>Alveolata</taxon>
        <taxon>Colpodellida</taxon>
        <taxon>Vitrellaceae</taxon>
        <taxon>Vitrella</taxon>
    </lineage>
</organism>
<dbReference type="InterPro" id="IPR026590">
    <property type="entry name" value="Ssirtuin_cat_dom"/>
</dbReference>
<dbReference type="OMA" id="RRHYWAR"/>
<feature type="binding site" evidence="3">
    <location>
        <position position="261"/>
    </location>
    <ligand>
        <name>Zn(2+)</name>
        <dbReference type="ChEBI" id="CHEBI:29105"/>
    </ligand>
</feature>
<dbReference type="InterPro" id="IPR050134">
    <property type="entry name" value="NAD-dep_sirtuin_deacylases"/>
</dbReference>
<dbReference type="STRING" id="1169540.A0A0G4ESR1"/>
<evidence type="ECO:0000313" key="5">
    <source>
        <dbReference type="EMBL" id="CEM01682.1"/>
    </source>
</evidence>
<dbReference type="VEuPathDB" id="CryptoDB:Vbra_13272"/>
<keyword evidence="3" id="KW-0862">Zinc</keyword>
<sequence>MAFLHHPAHSRWRTVATCFHRSPLLPARRRRESRSMMSTVPARPELLVPAAPAAMADDAEMAEGLPEDVSGDDQVEQLYDFLRETQRLQVITGAGCSTESGIPDYRGPTGSYSRGHRPIQHDEYIFNPWSRQRYWARSMFGYGAFALAKPNDAHIALARLEAAGAVEGIVTQNVDRLHQKAGSRNVLDLHGRSDRVVCMNCGHQLSRKAFQTQLLLLNERWIGRHGLGEELQNLDAHRLRADGDANLDDIVDYGSFTVPTCQRCGGMLKPAVIFFGDVVSPAIKRQVNKQVENAEGLLVVGSSLEVFSAYRLVKLALDREVPVAIVNKGVTRLEREGLGDMVLKLDARAGHILKGLERRALQRGGERKLLSG</sequence>
<dbReference type="NCBIfam" id="NF003738">
    <property type="entry name" value="PRK05333.1"/>
    <property type="match status" value="1"/>
</dbReference>
<dbReference type="Proteomes" id="UP000041254">
    <property type="component" value="Unassembled WGS sequence"/>
</dbReference>
<dbReference type="InParanoid" id="A0A0G4ESR1"/>
<dbReference type="Pfam" id="PF02146">
    <property type="entry name" value="SIR2"/>
    <property type="match status" value="1"/>
</dbReference>
<dbReference type="Gene3D" id="3.30.1600.10">
    <property type="entry name" value="SIR2/SIRT2 'Small Domain"/>
    <property type="match status" value="1"/>
</dbReference>
<feature type="binding site" evidence="3">
    <location>
        <position position="201"/>
    </location>
    <ligand>
        <name>Zn(2+)</name>
        <dbReference type="ChEBI" id="CHEBI:29105"/>
    </ligand>
</feature>
<dbReference type="PANTHER" id="PTHR11085">
    <property type="entry name" value="NAD-DEPENDENT PROTEIN DEACYLASE SIRTUIN-5, MITOCHONDRIAL-RELATED"/>
    <property type="match status" value="1"/>
</dbReference>
<dbReference type="EMBL" id="CDMY01000307">
    <property type="protein sequence ID" value="CEM01682.1"/>
    <property type="molecule type" value="Genomic_DNA"/>
</dbReference>
<dbReference type="GO" id="GO:0046872">
    <property type="term" value="F:metal ion binding"/>
    <property type="evidence" value="ECO:0007669"/>
    <property type="project" value="UniProtKB-KW"/>
</dbReference>
<dbReference type="SUPFAM" id="SSF52467">
    <property type="entry name" value="DHS-like NAD/FAD-binding domain"/>
    <property type="match status" value="1"/>
</dbReference>
<dbReference type="InterPro" id="IPR026591">
    <property type="entry name" value="Sirtuin_cat_small_dom_sf"/>
</dbReference>
<dbReference type="Gene3D" id="3.40.50.1220">
    <property type="entry name" value="TPP-binding domain"/>
    <property type="match status" value="1"/>
</dbReference>
<dbReference type="GO" id="GO:0070403">
    <property type="term" value="F:NAD+ binding"/>
    <property type="evidence" value="ECO:0007669"/>
    <property type="project" value="InterPro"/>
</dbReference>
<keyword evidence="1" id="KW-0808">Transferase</keyword>
<name>A0A0G4ESR1_VITBC</name>
<feature type="binding site" evidence="3">
    <location>
        <position position="264"/>
    </location>
    <ligand>
        <name>Zn(2+)</name>
        <dbReference type="ChEBI" id="CHEBI:29105"/>
    </ligand>
</feature>
<proteinExistence type="predicted"/>
<evidence type="ECO:0000313" key="6">
    <source>
        <dbReference type="Proteomes" id="UP000041254"/>
    </source>
</evidence>
<keyword evidence="3" id="KW-0479">Metal-binding</keyword>
<gene>
    <name evidence="5" type="ORF">Vbra_13272</name>
</gene>
<dbReference type="PROSITE" id="PS50305">
    <property type="entry name" value="SIRTUIN"/>
    <property type="match status" value="1"/>
</dbReference>
<protein>
    <recommendedName>
        <fullName evidence="4">Deacetylase sirtuin-type domain-containing protein</fullName>
    </recommendedName>
</protein>
<dbReference type="OrthoDB" id="424302at2759"/>
<dbReference type="GO" id="GO:0017136">
    <property type="term" value="F:histone deacetylase activity, NAD-dependent"/>
    <property type="evidence" value="ECO:0007669"/>
    <property type="project" value="TreeGrafter"/>
</dbReference>
<dbReference type="InterPro" id="IPR003000">
    <property type="entry name" value="Sirtuin"/>
</dbReference>
<feature type="domain" description="Deacetylase sirtuin-type" evidence="4">
    <location>
        <begin position="68"/>
        <end position="366"/>
    </location>
</feature>
<reference evidence="5 6" key="1">
    <citation type="submission" date="2014-11" db="EMBL/GenBank/DDBJ databases">
        <authorList>
            <person name="Zhu J."/>
            <person name="Qi W."/>
            <person name="Song R."/>
        </authorList>
    </citation>
    <scope>NUCLEOTIDE SEQUENCE [LARGE SCALE GENOMIC DNA]</scope>
</reference>
<accession>A0A0G4ESR1</accession>